<dbReference type="SMART" id="SM00579">
    <property type="entry name" value="FBD"/>
    <property type="match status" value="1"/>
</dbReference>
<dbReference type="PANTHER" id="PTHR31900">
    <property type="entry name" value="F-BOX/RNI SUPERFAMILY PROTEIN-RELATED"/>
    <property type="match status" value="1"/>
</dbReference>
<dbReference type="InterPro" id="IPR032675">
    <property type="entry name" value="LRR_dom_sf"/>
</dbReference>
<organism evidence="3 4">
    <name type="scientific">Quercus rubra</name>
    <name type="common">Northern red oak</name>
    <name type="synonym">Quercus borealis</name>
    <dbReference type="NCBI Taxonomy" id="3512"/>
    <lineage>
        <taxon>Eukaryota</taxon>
        <taxon>Viridiplantae</taxon>
        <taxon>Streptophyta</taxon>
        <taxon>Embryophyta</taxon>
        <taxon>Tracheophyta</taxon>
        <taxon>Spermatophyta</taxon>
        <taxon>Magnoliopsida</taxon>
        <taxon>eudicotyledons</taxon>
        <taxon>Gunneridae</taxon>
        <taxon>Pentapetalae</taxon>
        <taxon>rosids</taxon>
        <taxon>fabids</taxon>
        <taxon>Fagales</taxon>
        <taxon>Fagaceae</taxon>
        <taxon>Quercus</taxon>
    </lineage>
</organism>
<reference evidence="3 4" key="1">
    <citation type="journal article" date="2023" name="G3 (Bethesda)">
        <title>A haplotype-resolved chromosome-scale genome for Quercus rubra L. provides insights into the genetics of adaptive traits for red oak species.</title>
        <authorList>
            <person name="Kapoor B."/>
            <person name="Jenkins J."/>
            <person name="Schmutz J."/>
            <person name="Zhebentyayeva T."/>
            <person name="Kuelheim C."/>
            <person name="Coggeshall M."/>
            <person name="Heim C."/>
            <person name="Lasky J.R."/>
            <person name="Leites L."/>
            <person name="Islam-Faridi N."/>
            <person name="Romero-Severson J."/>
            <person name="DeLeo V.L."/>
            <person name="Lucas S.M."/>
            <person name="Lazic D."/>
            <person name="Gailing O."/>
            <person name="Carlson J."/>
            <person name="Staton M."/>
        </authorList>
    </citation>
    <scope>NUCLEOTIDE SEQUENCE [LARGE SCALE GENOMIC DNA]</scope>
    <source>
        <strain evidence="3">Pseudo-F2</strain>
    </source>
</reference>
<accession>A0AAN7G2M9</accession>
<dbReference type="PROSITE" id="PS50181">
    <property type="entry name" value="FBOX"/>
    <property type="match status" value="1"/>
</dbReference>
<dbReference type="InterPro" id="IPR001810">
    <property type="entry name" value="F-box_dom"/>
</dbReference>
<dbReference type="SUPFAM" id="SSF81383">
    <property type="entry name" value="F-box domain"/>
    <property type="match status" value="1"/>
</dbReference>
<comment type="caution">
    <text evidence="3">The sequence shown here is derived from an EMBL/GenBank/DDBJ whole genome shotgun (WGS) entry which is preliminary data.</text>
</comment>
<dbReference type="Pfam" id="PF24758">
    <property type="entry name" value="LRR_At5g56370"/>
    <property type="match status" value="1"/>
</dbReference>
<protein>
    <recommendedName>
        <fullName evidence="2">F-box domain-containing protein</fullName>
    </recommendedName>
</protein>
<dbReference type="Gene3D" id="3.80.10.10">
    <property type="entry name" value="Ribonuclease Inhibitor"/>
    <property type="match status" value="1"/>
</dbReference>
<dbReference type="EMBL" id="JAXUIC010000002">
    <property type="protein sequence ID" value="KAK4600904.1"/>
    <property type="molecule type" value="Genomic_DNA"/>
</dbReference>
<evidence type="ECO:0000313" key="3">
    <source>
        <dbReference type="EMBL" id="KAK4600904.1"/>
    </source>
</evidence>
<dbReference type="InterPro" id="IPR055411">
    <property type="entry name" value="LRR_FXL15/At3g58940/PEG3-like"/>
</dbReference>
<evidence type="ECO:0000313" key="4">
    <source>
        <dbReference type="Proteomes" id="UP001324115"/>
    </source>
</evidence>
<dbReference type="CDD" id="cd22160">
    <property type="entry name" value="F-box_AtFBL13-like"/>
    <property type="match status" value="1"/>
</dbReference>
<evidence type="ECO:0000256" key="1">
    <source>
        <dbReference type="SAM" id="MobiDB-lite"/>
    </source>
</evidence>
<gene>
    <name evidence="3" type="ORF">RGQ29_010488</name>
</gene>
<dbReference type="Proteomes" id="UP001324115">
    <property type="component" value="Unassembled WGS sequence"/>
</dbReference>
<feature type="region of interest" description="Disordered" evidence="1">
    <location>
        <begin position="1"/>
        <end position="28"/>
    </location>
</feature>
<dbReference type="SUPFAM" id="SSF52047">
    <property type="entry name" value="RNI-like"/>
    <property type="match status" value="1"/>
</dbReference>
<sequence>MDEESSVGCIDGERNPISISEDSNQRTKRHKTLTAQDRISALPDSVLLDILSSLPTKDAIKTGVLSKRWTSLWTSVPSLSFSDDSFANYDVFATAVDATLAQHTAPKLTKFFVKFKCHSQLNPRLDAWVRSATAAKVDQLSITCFRDLEKKFRIYVLPQHLYANEFVSELNIFSCHIKPNGLIRWSSLKRLNIRISPLGEYALKKMLMGSPSLEYLEFCTCFWPSRLDIVSESLRKLVINKGFTMGRVVRSSRKMGRVPVFVLEMEIVAPKLESLEIVGNFKRLKCRMKYMAALVLSIMSLKYLPSPLSKCKSLTMKADMDKWDLPGIASLLQSSPYVETLVIDIESSHRPILEFLEKHYLNSCNYDEESHWKSTETYFNSLLLCLTTVKIFGFEKRLFHIKEVFILVVRFLLKNAKVLEKMVISEPRVMKYQIGDMPYEILQVTQKLLSFPRSSPHAMVMFTNFPYQKNDL</sequence>
<dbReference type="Pfam" id="PF00646">
    <property type="entry name" value="F-box"/>
    <property type="match status" value="1"/>
</dbReference>
<dbReference type="InterPro" id="IPR050232">
    <property type="entry name" value="FBL13/AtMIF1-like"/>
</dbReference>
<dbReference type="InterPro" id="IPR036047">
    <property type="entry name" value="F-box-like_dom_sf"/>
</dbReference>
<dbReference type="PANTHER" id="PTHR31900:SF32">
    <property type="entry name" value="F-BOX_RNI_FBD-LIKE DOMAIN PROTEIN"/>
    <property type="match status" value="1"/>
</dbReference>
<dbReference type="AlphaFoldDB" id="A0AAN7G2M9"/>
<keyword evidence="4" id="KW-1185">Reference proteome</keyword>
<dbReference type="InterPro" id="IPR006566">
    <property type="entry name" value="FBD"/>
</dbReference>
<dbReference type="SMART" id="SM00256">
    <property type="entry name" value="FBOX"/>
    <property type="match status" value="1"/>
</dbReference>
<feature type="domain" description="F-box" evidence="2">
    <location>
        <begin position="36"/>
        <end position="89"/>
    </location>
</feature>
<name>A0AAN7G2M9_QUERU</name>
<dbReference type="InterPro" id="IPR053781">
    <property type="entry name" value="F-box_AtFBL13-like"/>
</dbReference>
<proteinExistence type="predicted"/>
<evidence type="ECO:0000259" key="2">
    <source>
        <dbReference type="PROSITE" id="PS50181"/>
    </source>
</evidence>
<dbReference type="Gene3D" id="1.20.1280.50">
    <property type="match status" value="1"/>
</dbReference>